<feature type="domain" description="Semialdehyde dehydrogenase NAD-binding" evidence="17">
    <location>
        <begin position="6"/>
        <end position="121"/>
    </location>
</feature>
<dbReference type="EC" id="1.2.1.11" evidence="6 15"/>
<keyword evidence="8 15" id="KW-0791">Threonine biosynthesis</keyword>
<dbReference type="CDD" id="cd02316">
    <property type="entry name" value="VcASADH2_like_N"/>
    <property type="match status" value="1"/>
</dbReference>
<dbReference type="NCBIfam" id="NF004224">
    <property type="entry name" value="PRK05671.1"/>
    <property type="match status" value="1"/>
</dbReference>
<dbReference type="GO" id="GO:0050661">
    <property type="term" value="F:NADP binding"/>
    <property type="evidence" value="ECO:0007669"/>
    <property type="project" value="UniProtKB-UniRule"/>
</dbReference>
<proteinExistence type="inferred from homology"/>
<dbReference type="HAMAP" id="MF_02121">
    <property type="entry name" value="ASADH"/>
    <property type="match status" value="1"/>
</dbReference>
<feature type="binding site" evidence="15">
    <location>
        <begin position="161"/>
        <end position="162"/>
    </location>
    <ligand>
        <name>NADP(+)</name>
        <dbReference type="ChEBI" id="CHEBI:58349"/>
    </ligand>
</feature>
<organism evidence="18 19">
    <name type="scientific">Cognatilysobacter bugurensis</name>
    <dbReference type="NCBI Taxonomy" id="543356"/>
    <lineage>
        <taxon>Bacteria</taxon>
        <taxon>Pseudomonadati</taxon>
        <taxon>Pseudomonadota</taxon>
        <taxon>Gammaproteobacteria</taxon>
        <taxon>Lysobacterales</taxon>
        <taxon>Lysobacteraceae</taxon>
        <taxon>Cognatilysobacter</taxon>
    </lineage>
</organism>
<evidence type="ECO:0000256" key="5">
    <source>
        <dbReference type="ARBA" id="ARBA00011738"/>
    </source>
</evidence>
<keyword evidence="13 15" id="KW-0486">Methionine biosynthesis</keyword>
<comment type="pathway">
    <text evidence="2 15">Amino-acid biosynthesis; L-lysine biosynthesis via DAP pathway; (S)-tetrahydrodipicolinate from L-aspartate: step 2/4.</text>
</comment>
<dbReference type="InterPro" id="IPR036291">
    <property type="entry name" value="NAD(P)-bd_dom_sf"/>
</dbReference>
<evidence type="ECO:0000256" key="15">
    <source>
        <dbReference type="HAMAP-Rule" id="MF_02121"/>
    </source>
</evidence>
<reference evidence="18" key="1">
    <citation type="journal article" date="2014" name="Int. J. Syst. Evol. Microbiol.">
        <title>Complete genome sequence of Corynebacterium casei LMG S-19264T (=DSM 44701T), isolated from a smear-ripened cheese.</title>
        <authorList>
            <consortium name="US DOE Joint Genome Institute (JGI-PGF)"/>
            <person name="Walter F."/>
            <person name="Albersmeier A."/>
            <person name="Kalinowski J."/>
            <person name="Ruckert C."/>
        </authorList>
    </citation>
    <scope>NUCLEOTIDE SEQUENCE</scope>
    <source>
        <strain evidence="18">KCTC 23077</strain>
    </source>
</reference>
<feature type="binding site" evidence="15">
    <location>
        <begin position="13"/>
        <end position="16"/>
    </location>
    <ligand>
        <name>NADP(+)</name>
        <dbReference type="ChEBI" id="CHEBI:58349"/>
    </ligand>
</feature>
<sequence length="338" mass="36474">MTQQVTVAIVGATGAVGETLLNILAERKFPIARLHVLASARSAGSQVEFNGRKIAVEDLATFDPSGVDIALFSAGGSVSKEFAPKFAAAGAVVIDNSSAFRYDDDIPLVVAEVNPEQVRNRPRGIIANPNCSTMQMLVALAPIHREAGITRLNVATYQSVSGTGRRALEELGKQTARLLNFQDAEPEVYPVQIAFNVIPHGGDFTENGYTTEEMKLVWETRKILGDESIGVNATVARVPVFYGHSEAVHIETRDKITVERARELLEQAPGLEIVDERVGGGYPTAVTHASGQDPVYVGRLREDISHPRGLSMWIVADNIRKGAALNAVQLAELVLAER</sequence>
<evidence type="ECO:0000256" key="7">
    <source>
        <dbReference type="ARBA" id="ARBA00022605"/>
    </source>
</evidence>
<dbReference type="Gene3D" id="3.30.360.10">
    <property type="entry name" value="Dihydrodipicolinate Reductase, domain 2"/>
    <property type="match status" value="1"/>
</dbReference>
<dbReference type="SUPFAM" id="SSF55347">
    <property type="entry name" value="Glyceraldehyde-3-phosphate dehydrogenase-like, C-terminal domain"/>
    <property type="match status" value="1"/>
</dbReference>
<evidence type="ECO:0000256" key="16">
    <source>
        <dbReference type="PIRSR" id="PIRSR000148-1"/>
    </source>
</evidence>
<keyword evidence="11 15" id="KW-0560">Oxidoreductase</keyword>
<comment type="similarity">
    <text evidence="4 15">Belongs to the aspartate-semialdehyde dehydrogenase family.</text>
</comment>
<keyword evidence="10 15" id="KW-0220">Diaminopimelate biosynthesis</keyword>
<dbReference type="CDD" id="cd18131">
    <property type="entry name" value="ASADH_C_bac_euk_like"/>
    <property type="match status" value="1"/>
</dbReference>
<dbReference type="RefSeq" id="WP_189452823.1">
    <property type="nucleotide sequence ID" value="NZ_BMYD01000001.1"/>
</dbReference>
<comment type="caution">
    <text evidence="15">Lacks conserved residue(s) required for the propagation of feature annotation.</text>
</comment>
<evidence type="ECO:0000256" key="3">
    <source>
        <dbReference type="ARBA" id="ARBA00005097"/>
    </source>
</evidence>
<evidence type="ECO:0000256" key="9">
    <source>
        <dbReference type="ARBA" id="ARBA00022857"/>
    </source>
</evidence>
<evidence type="ECO:0000313" key="19">
    <source>
        <dbReference type="Proteomes" id="UP000646426"/>
    </source>
</evidence>
<comment type="pathway">
    <text evidence="1 15">Amino-acid biosynthesis; L-methionine biosynthesis via de novo pathway; L-homoserine from L-aspartate: step 2/3.</text>
</comment>
<name>A0A918STX3_9GAMM</name>
<evidence type="ECO:0000256" key="2">
    <source>
        <dbReference type="ARBA" id="ARBA00005076"/>
    </source>
</evidence>
<protein>
    <recommendedName>
        <fullName evidence="6 15">Aspartate-semialdehyde dehydrogenase</fullName>
        <shortName evidence="15">ASA dehydrogenase</shortName>
        <shortName evidence="15">ASADH</shortName>
        <ecNumber evidence="6 15">1.2.1.11</ecNumber>
    </recommendedName>
    <alternativeName>
        <fullName evidence="15">Aspartate-beta-semialdehyde dehydrogenase</fullName>
    </alternativeName>
</protein>
<comment type="pathway">
    <text evidence="3 15">Amino-acid biosynthesis; L-threonine biosynthesis; L-threonine from L-aspartate: step 2/5.</text>
</comment>
<dbReference type="EMBL" id="BMYD01000001">
    <property type="protein sequence ID" value="GHA71020.1"/>
    <property type="molecule type" value="Genomic_DNA"/>
</dbReference>
<dbReference type="Pfam" id="PF01118">
    <property type="entry name" value="Semialdhyde_dh"/>
    <property type="match status" value="1"/>
</dbReference>
<dbReference type="Pfam" id="PF02774">
    <property type="entry name" value="Semialdhyde_dhC"/>
    <property type="match status" value="1"/>
</dbReference>
<dbReference type="PANTHER" id="PTHR46278">
    <property type="entry name" value="DEHYDROGENASE, PUTATIVE-RELATED"/>
    <property type="match status" value="1"/>
</dbReference>
<dbReference type="InterPro" id="IPR012080">
    <property type="entry name" value="Asp_semialdehyde_DH"/>
</dbReference>
<dbReference type="GO" id="GO:0046983">
    <property type="term" value="F:protein dimerization activity"/>
    <property type="evidence" value="ECO:0007669"/>
    <property type="project" value="InterPro"/>
</dbReference>
<gene>
    <name evidence="15 18" type="primary">asd</name>
    <name evidence="18" type="ORF">GCM10007067_04090</name>
</gene>
<dbReference type="GO" id="GO:0051287">
    <property type="term" value="F:NAD binding"/>
    <property type="evidence" value="ECO:0007669"/>
    <property type="project" value="InterPro"/>
</dbReference>
<feature type="active site" description="Proton acceptor" evidence="15 16">
    <location>
        <position position="244"/>
    </location>
</feature>
<dbReference type="GO" id="GO:0071266">
    <property type="term" value="P:'de novo' L-methionine biosynthetic process"/>
    <property type="evidence" value="ECO:0007669"/>
    <property type="project" value="UniProtKB-UniRule"/>
</dbReference>
<comment type="catalytic activity">
    <reaction evidence="14 15">
        <text>L-aspartate 4-semialdehyde + phosphate + NADP(+) = 4-phospho-L-aspartate + NADPH + H(+)</text>
        <dbReference type="Rhea" id="RHEA:24284"/>
        <dbReference type="ChEBI" id="CHEBI:15378"/>
        <dbReference type="ChEBI" id="CHEBI:43474"/>
        <dbReference type="ChEBI" id="CHEBI:57535"/>
        <dbReference type="ChEBI" id="CHEBI:57783"/>
        <dbReference type="ChEBI" id="CHEBI:58349"/>
        <dbReference type="ChEBI" id="CHEBI:537519"/>
        <dbReference type="EC" id="1.2.1.11"/>
    </reaction>
</comment>
<dbReference type="NCBIfam" id="TIGR01296">
    <property type="entry name" value="asd_B"/>
    <property type="match status" value="1"/>
</dbReference>
<dbReference type="InterPro" id="IPR005986">
    <property type="entry name" value="Asp_semialdehyde_DH_beta"/>
</dbReference>
<dbReference type="PIRSF" id="PIRSF000148">
    <property type="entry name" value="ASA_dh"/>
    <property type="match status" value="1"/>
</dbReference>
<dbReference type="GO" id="GO:0009088">
    <property type="term" value="P:threonine biosynthetic process"/>
    <property type="evidence" value="ECO:0007669"/>
    <property type="project" value="UniProtKB-UniRule"/>
</dbReference>
<accession>A0A918STX3</accession>
<dbReference type="InterPro" id="IPR000534">
    <property type="entry name" value="Semialdehyde_DH_NAD-bd"/>
</dbReference>
<feature type="binding site" evidence="15">
    <location>
        <position position="101"/>
    </location>
    <ligand>
        <name>phosphate</name>
        <dbReference type="ChEBI" id="CHEBI:43474"/>
    </ligand>
</feature>
<evidence type="ECO:0000256" key="8">
    <source>
        <dbReference type="ARBA" id="ARBA00022697"/>
    </source>
</evidence>
<comment type="subunit">
    <text evidence="5 15">Homodimer.</text>
</comment>
<dbReference type="NCBIfam" id="NF005957">
    <property type="entry name" value="PRK08040.1"/>
    <property type="match status" value="1"/>
</dbReference>
<evidence type="ECO:0000313" key="18">
    <source>
        <dbReference type="EMBL" id="GHA71020.1"/>
    </source>
</evidence>
<evidence type="ECO:0000256" key="13">
    <source>
        <dbReference type="ARBA" id="ARBA00023167"/>
    </source>
</evidence>
<evidence type="ECO:0000256" key="1">
    <source>
        <dbReference type="ARBA" id="ARBA00005021"/>
    </source>
</evidence>
<comment type="function">
    <text evidence="15">Catalyzes the NADPH-dependent formation of L-aspartate-semialdehyde (L-ASA) by the reductive dephosphorylation of L-aspartyl-4-phosphate.</text>
</comment>
<dbReference type="PANTHER" id="PTHR46278:SF2">
    <property type="entry name" value="ASPARTATE-SEMIALDEHYDE DEHYDROGENASE"/>
    <property type="match status" value="1"/>
</dbReference>
<feature type="binding site" evidence="15">
    <location>
        <position position="237"/>
    </location>
    <ligand>
        <name>substrate</name>
    </ligand>
</feature>
<reference evidence="18" key="2">
    <citation type="submission" date="2020-09" db="EMBL/GenBank/DDBJ databases">
        <authorList>
            <person name="Sun Q."/>
            <person name="Kim S."/>
        </authorList>
    </citation>
    <scope>NUCLEOTIDE SEQUENCE</scope>
    <source>
        <strain evidence="18">KCTC 23077</strain>
    </source>
</reference>
<dbReference type="NCBIfam" id="NF011456">
    <property type="entry name" value="PRK14874.1"/>
    <property type="match status" value="1"/>
</dbReference>
<keyword evidence="12 15" id="KW-0457">Lysine biosynthesis</keyword>
<evidence type="ECO:0000256" key="14">
    <source>
        <dbReference type="ARBA" id="ARBA00047891"/>
    </source>
</evidence>
<dbReference type="Gene3D" id="3.40.50.720">
    <property type="entry name" value="NAD(P)-binding Rossmann-like Domain"/>
    <property type="match status" value="1"/>
</dbReference>
<dbReference type="GO" id="GO:0009097">
    <property type="term" value="P:isoleucine biosynthetic process"/>
    <property type="evidence" value="ECO:0007669"/>
    <property type="project" value="UniProtKB-UniRule"/>
</dbReference>
<evidence type="ECO:0000259" key="17">
    <source>
        <dbReference type="SMART" id="SM00859"/>
    </source>
</evidence>
<dbReference type="GO" id="GO:0004073">
    <property type="term" value="F:aspartate-semialdehyde dehydrogenase activity"/>
    <property type="evidence" value="ECO:0007669"/>
    <property type="project" value="UniProtKB-UniRule"/>
</dbReference>
<evidence type="ECO:0000256" key="10">
    <source>
        <dbReference type="ARBA" id="ARBA00022915"/>
    </source>
</evidence>
<dbReference type="SMART" id="SM00859">
    <property type="entry name" value="Semialdhyde_dh"/>
    <property type="match status" value="1"/>
</dbReference>
<evidence type="ECO:0000256" key="11">
    <source>
        <dbReference type="ARBA" id="ARBA00023002"/>
    </source>
</evidence>
<keyword evidence="9 15" id="KW-0521">NADP</keyword>
<keyword evidence="19" id="KW-1185">Reference proteome</keyword>
<evidence type="ECO:0000256" key="12">
    <source>
        <dbReference type="ARBA" id="ARBA00023154"/>
    </source>
</evidence>
<dbReference type="SUPFAM" id="SSF51735">
    <property type="entry name" value="NAD(P)-binding Rossmann-fold domains"/>
    <property type="match status" value="1"/>
</dbReference>
<dbReference type="Proteomes" id="UP000646426">
    <property type="component" value="Unassembled WGS sequence"/>
</dbReference>
<keyword evidence="7 15" id="KW-0028">Amino-acid biosynthesis</keyword>
<dbReference type="GO" id="GO:0019877">
    <property type="term" value="P:diaminopimelate biosynthetic process"/>
    <property type="evidence" value="ECO:0007669"/>
    <property type="project" value="UniProtKB-UniRule"/>
</dbReference>
<dbReference type="InterPro" id="IPR012280">
    <property type="entry name" value="Semialdhyde_DH_dimer_dom"/>
</dbReference>
<feature type="binding site" evidence="15">
    <location>
        <begin position="41"/>
        <end position="42"/>
    </location>
    <ligand>
        <name>NADP(+)</name>
        <dbReference type="ChEBI" id="CHEBI:58349"/>
    </ligand>
</feature>
<evidence type="ECO:0000256" key="6">
    <source>
        <dbReference type="ARBA" id="ARBA00013120"/>
    </source>
</evidence>
<feature type="binding site" evidence="15">
    <location>
        <position position="158"/>
    </location>
    <ligand>
        <name>substrate</name>
    </ligand>
</feature>
<feature type="binding site" evidence="15">
    <location>
        <position position="318"/>
    </location>
    <ligand>
        <name>NADP(+)</name>
        <dbReference type="ChEBI" id="CHEBI:58349"/>
    </ligand>
</feature>
<evidence type="ECO:0000256" key="4">
    <source>
        <dbReference type="ARBA" id="ARBA00010584"/>
    </source>
</evidence>
<dbReference type="AlphaFoldDB" id="A0A918STX3"/>
<comment type="caution">
    <text evidence="18">The sequence shown here is derived from an EMBL/GenBank/DDBJ whole genome shotgun (WGS) entry which is preliminary data.</text>
</comment>
<dbReference type="GO" id="GO:0009089">
    <property type="term" value="P:lysine biosynthetic process via diaminopimelate"/>
    <property type="evidence" value="ECO:0007669"/>
    <property type="project" value="UniProtKB-UniRule"/>
</dbReference>
<feature type="active site" description="Acyl-thioester intermediate" evidence="15 16">
    <location>
        <position position="131"/>
    </location>
</feature>